<protein>
    <recommendedName>
        <fullName evidence="4">Cobalamin ABC transporter</fullName>
    </recommendedName>
</protein>
<keyword evidence="1" id="KW-0812">Transmembrane</keyword>
<dbReference type="AlphaFoldDB" id="A0A918SZR7"/>
<feature type="transmembrane region" description="Helical" evidence="1">
    <location>
        <begin position="132"/>
        <end position="153"/>
    </location>
</feature>
<dbReference type="EMBL" id="BMYD01000002">
    <property type="protein sequence ID" value="GHA80613.1"/>
    <property type="molecule type" value="Genomic_DNA"/>
</dbReference>
<evidence type="ECO:0008006" key="4">
    <source>
        <dbReference type="Google" id="ProtNLM"/>
    </source>
</evidence>
<evidence type="ECO:0000313" key="3">
    <source>
        <dbReference type="Proteomes" id="UP000646426"/>
    </source>
</evidence>
<feature type="transmembrane region" description="Helical" evidence="1">
    <location>
        <begin position="95"/>
        <end position="112"/>
    </location>
</feature>
<reference evidence="2" key="1">
    <citation type="journal article" date="2014" name="Int. J. Syst. Evol. Microbiol.">
        <title>Complete genome sequence of Corynebacterium casei LMG S-19264T (=DSM 44701T), isolated from a smear-ripened cheese.</title>
        <authorList>
            <consortium name="US DOE Joint Genome Institute (JGI-PGF)"/>
            <person name="Walter F."/>
            <person name="Albersmeier A."/>
            <person name="Kalinowski J."/>
            <person name="Ruckert C."/>
        </authorList>
    </citation>
    <scope>NUCLEOTIDE SEQUENCE</scope>
    <source>
        <strain evidence="2">KCTC 23077</strain>
    </source>
</reference>
<comment type="caution">
    <text evidence="2">The sequence shown here is derived from an EMBL/GenBank/DDBJ whole genome shotgun (WGS) entry which is preliminary data.</text>
</comment>
<keyword evidence="3" id="KW-1185">Reference proteome</keyword>
<name>A0A918SZR7_9GAMM</name>
<dbReference type="Proteomes" id="UP000646426">
    <property type="component" value="Unassembled WGS sequence"/>
</dbReference>
<feature type="transmembrane region" description="Helical" evidence="1">
    <location>
        <begin position="69"/>
        <end position="89"/>
    </location>
</feature>
<evidence type="ECO:0000256" key="1">
    <source>
        <dbReference type="SAM" id="Phobius"/>
    </source>
</evidence>
<keyword evidence="1" id="KW-1133">Transmembrane helix</keyword>
<evidence type="ECO:0000313" key="2">
    <source>
        <dbReference type="EMBL" id="GHA80613.1"/>
    </source>
</evidence>
<gene>
    <name evidence="2" type="ORF">GCM10007067_18110</name>
</gene>
<sequence>MPPSSAQAFSASSRRQAVVFAALAALMIATRVHHFGNALHLPDASMAVFFLAGLSLQGQAGGMRSHLPFFGLVTLAGVVDWASITYAGVSDFCVTVTYSFLLPAYAVLWYGGRWAARRFGTDATGMAARAGVALASAAGSFLISNGAFYWFGGRYPDPHLAQYLERLWQWGPLFVKTTMAYVLVALVLHALALALTRTRLFGRAAGA</sequence>
<feature type="transmembrane region" description="Helical" evidence="1">
    <location>
        <begin position="173"/>
        <end position="195"/>
    </location>
</feature>
<accession>A0A918SZR7</accession>
<reference evidence="2" key="2">
    <citation type="submission" date="2020-09" db="EMBL/GenBank/DDBJ databases">
        <authorList>
            <person name="Sun Q."/>
            <person name="Kim S."/>
        </authorList>
    </citation>
    <scope>NUCLEOTIDE SEQUENCE</scope>
    <source>
        <strain evidence="2">KCTC 23077</strain>
    </source>
</reference>
<keyword evidence="1" id="KW-0472">Membrane</keyword>
<proteinExistence type="predicted"/>
<organism evidence="2 3">
    <name type="scientific">Cognatilysobacter bugurensis</name>
    <dbReference type="NCBI Taxonomy" id="543356"/>
    <lineage>
        <taxon>Bacteria</taxon>
        <taxon>Pseudomonadati</taxon>
        <taxon>Pseudomonadota</taxon>
        <taxon>Gammaproteobacteria</taxon>
        <taxon>Lysobacterales</taxon>
        <taxon>Lysobacteraceae</taxon>
        <taxon>Cognatilysobacter</taxon>
    </lineage>
</organism>